<dbReference type="PANTHER" id="PTHR30289">
    <property type="entry name" value="UNCHARACTERIZED PROTEIN YBCL-RELATED"/>
    <property type="match status" value="1"/>
</dbReference>
<dbReference type="SUPFAM" id="SSF49777">
    <property type="entry name" value="PEBP-like"/>
    <property type="match status" value="1"/>
</dbReference>
<dbReference type="InterPro" id="IPR008914">
    <property type="entry name" value="PEBP"/>
</dbReference>
<evidence type="ECO:0000313" key="1">
    <source>
        <dbReference type="EMBL" id="OIN89963.1"/>
    </source>
</evidence>
<reference evidence="1 2" key="1">
    <citation type="journal article" date="2016" name="Environ. Microbiol.">
        <title>Genomic resolution of a cold subsurface aquifer community provides metabolic insights for novel microbes adapted to high CO concentrations.</title>
        <authorList>
            <person name="Probst A.J."/>
            <person name="Castelle C.J."/>
            <person name="Singh A."/>
            <person name="Brown C.T."/>
            <person name="Anantharaman K."/>
            <person name="Sharon I."/>
            <person name="Hug L.A."/>
            <person name="Burstein D."/>
            <person name="Emerson J.B."/>
            <person name="Thomas B.C."/>
            <person name="Banfield J.F."/>
        </authorList>
    </citation>
    <scope>NUCLEOTIDE SEQUENCE [LARGE SCALE GENOMIC DNA]</scope>
    <source>
        <strain evidence="1">CG1_02_42_45</strain>
    </source>
</reference>
<dbReference type="Pfam" id="PF01161">
    <property type="entry name" value="PBP"/>
    <property type="match status" value="1"/>
</dbReference>
<comment type="caution">
    <text evidence="1">The sequence shown here is derived from an EMBL/GenBank/DDBJ whole genome shotgun (WGS) entry which is preliminary data.</text>
</comment>
<sequence length="142" mass="15355">MKLNSSDFEDGGDIPLKFTCQGEGISPTLSWSEIPAGAKSLALSLVDPDAPGGNFIHWLIINIPASASGIGQNETIGDELPNTTGNTDYIPPCPPSGKHRYIFTLYALDVDHLDPQIISDFEAAIKPYILDQAQLIGLYRKQ</sequence>
<dbReference type="Proteomes" id="UP000182753">
    <property type="component" value="Unassembled WGS sequence"/>
</dbReference>
<evidence type="ECO:0000313" key="2">
    <source>
        <dbReference type="Proteomes" id="UP000182753"/>
    </source>
</evidence>
<dbReference type="InterPro" id="IPR036610">
    <property type="entry name" value="PEBP-like_sf"/>
</dbReference>
<dbReference type="NCBIfam" id="TIGR00481">
    <property type="entry name" value="YbhB/YbcL family Raf kinase inhibitor-like protein"/>
    <property type="match status" value="1"/>
</dbReference>
<dbReference type="Gene3D" id="3.90.280.10">
    <property type="entry name" value="PEBP-like"/>
    <property type="match status" value="1"/>
</dbReference>
<dbReference type="PANTHER" id="PTHR30289:SF1">
    <property type="entry name" value="PEBP (PHOSPHATIDYLETHANOLAMINE-BINDING PROTEIN) FAMILY PROTEIN"/>
    <property type="match status" value="1"/>
</dbReference>
<organism evidence="1 2">
    <name type="scientific">Candidatus Berkelbacteria bacterium CG1_02_42_45</name>
    <dbReference type="NCBI Taxonomy" id="1805036"/>
    <lineage>
        <taxon>Bacteria</taxon>
        <taxon>Candidatus Berkelbacteria</taxon>
    </lineage>
</organism>
<dbReference type="AlphaFoldDB" id="A0A1J4RRF2"/>
<accession>A0A1J4RRF2</accession>
<name>A0A1J4RRF2_9BACT</name>
<dbReference type="InterPro" id="IPR005247">
    <property type="entry name" value="YbhB_YbcL/LppC-like"/>
</dbReference>
<gene>
    <name evidence="1" type="ORF">AUJ40_00840</name>
</gene>
<evidence type="ECO:0008006" key="3">
    <source>
        <dbReference type="Google" id="ProtNLM"/>
    </source>
</evidence>
<dbReference type="CDD" id="cd00865">
    <property type="entry name" value="PEBP_bact_arch"/>
    <property type="match status" value="1"/>
</dbReference>
<proteinExistence type="predicted"/>
<dbReference type="EMBL" id="MNUJ01000017">
    <property type="protein sequence ID" value="OIN89963.1"/>
    <property type="molecule type" value="Genomic_DNA"/>
</dbReference>
<protein>
    <recommendedName>
        <fullName evidence="3">Phosphatidylethanolamine-binding protein</fullName>
    </recommendedName>
</protein>